<comment type="caution">
    <text evidence="1">The sequence shown here is derived from an EMBL/GenBank/DDBJ whole genome shotgun (WGS) entry which is preliminary data.</text>
</comment>
<evidence type="ECO:0008006" key="3">
    <source>
        <dbReference type="Google" id="ProtNLM"/>
    </source>
</evidence>
<accession>A0ABN1TYP7</accession>
<dbReference type="InterPro" id="IPR029058">
    <property type="entry name" value="AB_hydrolase_fold"/>
</dbReference>
<evidence type="ECO:0000313" key="2">
    <source>
        <dbReference type="Proteomes" id="UP001501581"/>
    </source>
</evidence>
<organism evidence="1 2">
    <name type="scientific">Nocardioides dubius</name>
    <dbReference type="NCBI Taxonomy" id="317019"/>
    <lineage>
        <taxon>Bacteria</taxon>
        <taxon>Bacillati</taxon>
        <taxon>Actinomycetota</taxon>
        <taxon>Actinomycetes</taxon>
        <taxon>Propionibacteriales</taxon>
        <taxon>Nocardioidaceae</taxon>
        <taxon>Nocardioides</taxon>
    </lineage>
</organism>
<proteinExistence type="predicted"/>
<gene>
    <name evidence="1" type="ORF">GCM10009668_28760</name>
</gene>
<sequence length="202" mass="21663">MAEAWTVRWAPGKGQAAEPVGTVLMLPGRASSCESSLLARTTLALQAAPWAVVQAAWTLPTLPEAPRSFVEGAARLLDRTKRTPGPVLVVAKSLGTLSAHWAAERGYPAVWLTPPLKAVGLHPMPTESRELAHRLRSYPEASLTVGGMADDLWSPGFRSTGQVLEIPGADHQLEDTDRHPSVRRHEEVAAAVAQFATGLLEE</sequence>
<evidence type="ECO:0000313" key="1">
    <source>
        <dbReference type="EMBL" id="GAA1107090.1"/>
    </source>
</evidence>
<protein>
    <recommendedName>
        <fullName evidence="3">Alpha/beta hydrolase</fullName>
    </recommendedName>
</protein>
<dbReference type="Proteomes" id="UP001501581">
    <property type="component" value="Unassembled WGS sequence"/>
</dbReference>
<reference evidence="1 2" key="1">
    <citation type="journal article" date="2019" name="Int. J. Syst. Evol. Microbiol.">
        <title>The Global Catalogue of Microorganisms (GCM) 10K type strain sequencing project: providing services to taxonomists for standard genome sequencing and annotation.</title>
        <authorList>
            <consortium name="The Broad Institute Genomics Platform"/>
            <consortium name="The Broad Institute Genome Sequencing Center for Infectious Disease"/>
            <person name="Wu L."/>
            <person name="Ma J."/>
        </authorList>
    </citation>
    <scope>NUCLEOTIDE SEQUENCE [LARGE SCALE GENOMIC DNA]</scope>
    <source>
        <strain evidence="1 2">JCM 13008</strain>
    </source>
</reference>
<keyword evidence="2" id="KW-1185">Reference proteome</keyword>
<dbReference type="EMBL" id="BAAALG010000011">
    <property type="protein sequence ID" value="GAA1107090.1"/>
    <property type="molecule type" value="Genomic_DNA"/>
</dbReference>
<dbReference type="Gene3D" id="3.40.50.1820">
    <property type="entry name" value="alpha/beta hydrolase"/>
    <property type="match status" value="1"/>
</dbReference>
<name>A0ABN1TYP7_9ACTN</name>
<dbReference type="SUPFAM" id="SSF53474">
    <property type="entry name" value="alpha/beta-Hydrolases"/>
    <property type="match status" value="1"/>
</dbReference>